<feature type="transmembrane region" description="Helical" evidence="2">
    <location>
        <begin position="6"/>
        <end position="25"/>
    </location>
</feature>
<evidence type="ECO:0000313" key="3">
    <source>
        <dbReference type="EMBL" id="KAG0565470.1"/>
    </source>
</evidence>
<name>A0A8T0H2A8_CERPU</name>
<evidence type="ECO:0000256" key="2">
    <source>
        <dbReference type="SAM" id="Phobius"/>
    </source>
</evidence>
<organism evidence="3 4">
    <name type="scientific">Ceratodon purpureus</name>
    <name type="common">Fire moss</name>
    <name type="synonym">Dicranum purpureum</name>
    <dbReference type="NCBI Taxonomy" id="3225"/>
    <lineage>
        <taxon>Eukaryota</taxon>
        <taxon>Viridiplantae</taxon>
        <taxon>Streptophyta</taxon>
        <taxon>Embryophyta</taxon>
        <taxon>Bryophyta</taxon>
        <taxon>Bryophytina</taxon>
        <taxon>Bryopsida</taxon>
        <taxon>Dicranidae</taxon>
        <taxon>Pseudoditrichales</taxon>
        <taxon>Ditrichaceae</taxon>
        <taxon>Ceratodon</taxon>
    </lineage>
</organism>
<keyword evidence="2" id="KW-0812">Transmembrane</keyword>
<protein>
    <submittedName>
        <fullName evidence="3">Uncharacterized protein</fullName>
    </submittedName>
</protein>
<reference evidence="3" key="1">
    <citation type="submission" date="2020-06" db="EMBL/GenBank/DDBJ databases">
        <title>WGS assembly of Ceratodon purpureus strain R40.</title>
        <authorList>
            <person name="Carey S.B."/>
            <person name="Jenkins J."/>
            <person name="Shu S."/>
            <person name="Lovell J.T."/>
            <person name="Sreedasyam A."/>
            <person name="Maumus F."/>
            <person name="Tiley G.P."/>
            <person name="Fernandez-Pozo N."/>
            <person name="Barry K."/>
            <person name="Chen C."/>
            <person name="Wang M."/>
            <person name="Lipzen A."/>
            <person name="Daum C."/>
            <person name="Saski C.A."/>
            <person name="Payton A.C."/>
            <person name="Mcbreen J.C."/>
            <person name="Conrad R.E."/>
            <person name="Kollar L.M."/>
            <person name="Olsson S."/>
            <person name="Huttunen S."/>
            <person name="Landis J.B."/>
            <person name="Wickett N.J."/>
            <person name="Johnson M.G."/>
            <person name="Rensing S.A."/>
            <person name="Grimwood J."/>
            <person name="Schmutz J."/>
            <person name="Mcdaniel S.F."/>
        </authorList>
    </citation>
    <scope>NUCLEOTIDE SEQUENCE</scope>
    <source>
        <strain evidence="3">R40</strain>
    </source>
</reference>
<comment type="caution">
    <text evidence="3">The sequence shown here is derived from an EMBL/GenBank/DDBJ whole genome shotgun (WGS) entry which is preliminary data.</text>
</comment>
<keyword evidence="4" id="KW-1185">Reference proteome</keyword>
<evidence type="ECO:0000256" key="1">
    <source>
        <dbReference type="SAM" id="Coils"/>
    </source>
</evidence>
<proteinExistence type="predicted"/>
<keyword evidence="2" id="KW-1133">Transmembrane helix</keyword>
<dbReference type="EMBL" id="CM026429">
    <property type="protein sequence ID" value="KAG0565470.1"/>
    <property type="molecule type" value="Genomic_DNA"/>
</dbReference>
<evidence type="ECO:0000313" key="4">
    <source>
        <dbReference type="Proteomes" id="UP000822688"/>
    </source>
</evidence>
<keyword evidence="2" id="KW-0472">Membrane</keyword>
<feature type="coiled-coil region" evidence="1">
    <location>
        <begin position="26"/>
        <end position="56"/>
    </location>
</feature>
<sequence>MSLNWDAIRIMIGTVGGGLFGFYVMHEIEKNHKEKIRVEIARLQQEESRLAQSESEKLPN</sequence>
<dbReference type="AlphaFoldDB" id="A0A8T0H2A8"/>
<keyword evidence="1" id="KW-0175">Coiled coil</keyword>
<gene>
    <name evidence="3" type="ORF">KC19_8G192900</name>
</gene>
<accession>A0A8T0H2A8</accession>
<dbReference type="Proteomes" id="UP000822688">
    <property type="component" value="Chromosome 8"/>
</dbReference>